<evidence type="ECO:0000313" key="1">
    <source>
        <dbReference type="EMBL" id="MBF2715680.1"/>
    </source>
</evidence>
<organism evidence="1 2">
    <name type="scientific">Agrobacterium vitis</name>
    <name type="common">Rhizobium vitis</name>
    <dbReference type="NCBI Taxonomy" id="373"/>
    <lineage>
        <taxon>Bacteria</taxon>
        <taxon>Pseudomonadati</taxon>
        <taxon>Pseudomonadota</taxon>
        <taxon>Alphaproteobacteria</taxon>
        <taxon>Hyphomicrobiales</taxon>
        <taxon>Rhizobiaceae</taxon>
        <taxon>Rhizobium/Agrobacterium group</taxon>
        <taxon>Agrobacterium</taxon>
    </lineage>
</organism>
<reference evidence="1" key="1">
    <citation type="submission" date="2020-11" db="EMBL/GenBank/DDBJ databases">
        <title>Agrobacterium vitis strain K377 genome.</title>
        <authorList>
            <person name="Xi H."/>
        </authorList>
    </citation>
    <scope>NUCLEOTIDE SEQUENCE</scope>
    <source>
        <strain evidence="1">K377</strain>
    </source>
</reference>
<protein>
    <submittedName>
        <fullName evidence="1">DUF3310 domain-containing protein</fullName>
    </submittedName>
</protein>
<comment type="caution">
    <text evidence="1">The sequence shown here is derived from an EMBL/GenBank/DDBJ whole genome shotgun (WGS) entry which is preliminary data.</text>
</comment>
<dbReference type="Proteomes" id="UP000655037">
    <property type="component" value="Unassembled WGS sequence"/>
</dbReference>
<dbReference type="Pfam" id="PF11753">
    <property type="entry name" value="DUF3310"/>
    <property type="match status" value="1"/>
</dbReference>
<evidence type="ECO:0000313" key="2">
    <source>
        <dbReference type="Proteomes" id="UP000655037"/>
    </source>
</evidence>
<dbReference type="AlphaFoldDB" id="A0AAE2RFF3"/>
<dbReference type="InterPro" id="IPR021739">
    <property type="entry name" value="SaV-like"/>
</dbReference>
<dbReference type="RefSeq" id="WP_194416705.1">
    <property type="nucleotide sequence ID" value="NZ_JACXXJ020000005.1"/>
</dbReference>
<accession>A0AAE2RFF3</accession>
<dbReference type="EMBL" id="JACXXJ020000005">
    <property type="protein sequence ID" value="MBF2715680.1"/>
    <property type="molecule type" value="Genomic_DNA"/>
</dbReference>
<sequence length="79" mass="9031">MHENAQTVDHPAHYGSAADPYEVIKVLKAWLSREEFIGALKFNIIKYQARANKKDGAQDYAKSAWYAAYLDDFLKRNPA</sequence>
<gene>
    <name evidence="1" type="ORF">IEI95_015790</name>
</gene>
<proteinExistence type="predicted"/>
<name>A0AAE2RFF3_AGRVI</name>